<evidence type="ECO:0000313" key="3">
    <source>
        <dbReference type="EMBL" id="OLP94131.1"/>
    </source>
</evidence>
<comment type="caution">
    <text evidence="3">The sequence shown here is derived from an EMBL/GenBank/DDBJ whole genome shotgun (WGS) entry which is preliminary data.</text>
</comment>
<dbReference type="PANTHER" id="PTHR11635">
    <property type="entry name" value="CAMP-DEPENDENT PROTEIN KINASE REGULATORY CHAIN"/>
    <property type="match status" value="1"/>
</dbReference>
<dbReference type="PANTHER" id="PTHR11635:SF152">
    <property type="entry name" value="CAMP-DEPENDENT PROTEIN KINASE TYPE I REGULATORY SUBUNIT-RELATED"/>
    <property type="match status" value="1"/>
</dbReference>
<dbReference type="PROSITE" id="PS50042">
    <property type="entry name" value="CNMP_BINDING_3"/>
    <property type="match status" value="3"/>
</dbReference>
<dbReference type="GO" id="GO:0034236">
    <property type="term" value="F:protein kinase A catalytic subunit binding"/>
    <property type="evidence" value="ECO:0007669"/>
    <property type="project" value="TreeGrafter"/>
</dbReference>
<protein>
    <submittedName>
        <fullName evidence="3">cGMP-dependent protein kinase 1</fullName>
    </submittedName>
</protein>
<dbReference type="CDD" id="cd00038">
    <property type="entry name" value="CAP_ED"/>
    <property type="match status" value="3"/>
</dbReference>
<dbReference type="InterPro" id="IPR018488">
    <property type="entry name" value="cNMP-bd_CS"/>
</dbReference>
<feature type="domain" description="Cyclic nucleotide-binding" evidence="2">
    <location>
        <begin position="293"/>
        <end position="407"/>
    </location>
</feature>
<dbReference type="Pfam" id="PF00027">
    <property type="entry name" value="cNMP_binding"/>
    <property type="match status" value="1"/>
</dbReference>
<dbReference type="OMA" id="IWAMDRH"/>
<feature type="domain" description="Cyclic nucleotide-binding" evidence="2">
    <location>
        <begin position="411"/>
        <end position="510"/>
    </location>
</feature>
<feature type="domain" description="Cyclic nucleotide-binding" evidence="2">
    <location>
        <begin position="123"/>
        <end position="220"/>
    </location>
</feature>
<dbReference type="GO" id="GO:0030552">
    <property type="term" value="F:cAMP binding"/>
    <property type="evidence" value="ECO:0007669"/>
    <property type="project" value="TreeGrafter"/>
</dbReference>
<feature type="compositionally biased region" description="Basic and acidic residues" evidence="1">
    <location>
        <begin position="73"/>
        <end position="88"/>
    </location>
</feature>
<keyword evidence="4" id="KW-1185">Reference proteome</keyword>
<proteinExistence type="predicted"/>
<dbReference type="InterPro" id="IPR000595">
    <property type="entry name" value="cNMP-bd_dom"/>
</dbReference>
<dbReference type="Proteomes" id="UP000186817">
    <property type="component" value="Unassembled WGS sequence"/>
</dbReference>
<dbReference type="InterPro" id="IPR050503">
    <property type="entry name" value="cAMP-dep_PK_reg_su-like"/>
</dbReference>
<dbReference type="InterPro" id="IPR018490">
    <property type="entry name" value="cNMP-bd_dom_sf"/>
</dbReference>
<keyword evidence="3" id="KW-0418">Kinase</keyword>
<dbReference type="InterPro" id="IPR014710">
    <property type="entry name" value="RmlC-like_jellyroll"/>
</dbReference>
<feature type="region of interest" description="Disordered" evidence="1">
    <location>
        <begin position="70"/>
        <end position="101"/>
    </location>
</feature>
<dbReference type="GO" id="GO:0004862">
    <property type="term" value="F:cAMP-dependent protein kinase inhibitor activity"/>
    <property type="evidence" value="ECO:0007669"/>
    <property type="project" value="TreeGrafter"/>
</dbReference>
<gene>
    <name evidence="3" type="primary">Prkg1</name>
    <name evidence="3" type="ORF">AK812_SmicGene23860</name>
</gene>
<reference evidence="3 4" key="1">
    <citation type="submission" date="2016-02" db="EMBL/GenBank/DDBJ databases">
        <title>Genome analysis of coral dinoflagellate symbionts highlights evolutionary adaptations to a symbiotic lifestyle.</title>
        <authorList>
            <person name="Aranda M."/>
            <person name="Li Y."/>
            <person name="Liew Y.J."/>
            <person name="Baumgarten S."/>
            <person name="Simakov O."/>
            <person name="Wilson M."/>
            <person name="Piel J."/>
            <person name="Ashoor H."/>
            <person name="Bougouffa S."/>
            <person name="Bajic V.B."/>
            <person name="Ryu T."/>
            <person name="Ravasi T."/>
            <person name="Bayer T."/>
            <person name="Micklem G."/>
            <person name="Kim H."/>
            <person name="Bhak J."/>
            <person name="Lajeunesse T.C."/>
            <person name="Voolstra C.R."/>
        </authorList>
    </citation>
    <scope>NUCLEOTIDE SEQUENCE [LARGE SCALE GENOMIC DNA]</scope>
    <source>
        <strain evidence="3 4">CCMP2467</strain>
    </source>
</reference>
<evidence type="ECO:0000256" key="1">
    <source>
        <dbReference type="SAM" id="MobiDB-lite"/>
    </source>
</evidence>
<organism evidence="3 4">
    <name type="scientific">Symbiodinium microadriaticum</name>
    <name type="common">Dinoflagellate</name>
    <name type="synonym">Zooxanthella microadriatica</name>
    <dbReference type="NCBI Taxonomy" id="2951"/>
    <lineage>
        <taxon>Eukaryota</taxon>
        <taxon>Sar</taxon>
        <taxon>Alveolata</taxon>
        <taxon>Dinophyceae</taxon>
        <taxon>Suessiales</taxon>
        <taxon>Symbiodiniaceae</taxon>
        <taxon>Symbiodinium</taxon>
    </lineage>
</organism>
<dbReference type="GO" id="GO:0005952">
    <property type="term" value="C:cAMP-dependent protein kinase complex"/>
    <property type="evidence" value="ECO:0007669"/>
    <property type="project" value="InterPro"/>
</dbReference>
<dbReference type="AlphaFoldDB" id="A0A1Q9DG18"/>
<evidence type="ECO:0000259" key="2">
    <source>
        <dbReference type="PROSITE" id="PS50042"/>
    </source>
</evidence>
<evidence type="ECO:0000313" key="4">
    <source>
        <dbReference type="Proteomes" id="UP000186817"/>
    </source>
</evidence>
<dbReference type="SMART" id="SM00100">
    <property type="entry name" value="cNMP"/>
    <property type="match status" value="2"/>
</dbReference>
<name>A0A1Q9DG18_SYMMI</name>
<sequence>MARPWNKFLPGTQAQGSGIRGTAAVPSFSHEAPTFVDPDDYGVVPSDSFVVSPSASAAPVKTDSVLSMVPPRQVDHDSETDSRTEEIKHSRKNRKRVTEMTQVPKGAPLGREETLQQLRQVPMFASLDEKDLERVAEISQVRAYEQEEVIVNYGVEIEGLHILLSGSAQISVPQPAGILSAGQHIGAEALQAGQSKASSQLTAGANVRTLSVSRAKYEDLKLMQPKLKKDDRVKARKMIGSVSAALQMAKRKGSTPPDQCAITGHKKVFDYQKTEEDRHMISKGLKNNKILSEVVGLTEEQCDQVVNGTHLIEVPSGTNVFKKGDLGTALFVVQEGLLKVDLVTFEVVLRIGDTFGELALLYDEPRTATVEATRDCRLWVLPRTTFKEILQSTAVLKAKEHSMMLHQVPIIRDQVDLALLSVLAGALEETVLEKEDFLCVRGEDEGILFLITSGFCSVTDADPEDEGKKGLMKGDWIGEKQLSENVPATRTVVVQSEKATVLSLDSYHFELARVSLPRPRKSPKEPDTRQFQ</sequence>
<accession>A0A1Q9DG18</accession>
<dbReference type="OrthoDB" id="63267at2759"/>
<dbReference type="PROSITE" id="PS00889">
    <property type="entry name" value="CNMP_BINDING_2"/>
    <property type="match status" value="1"/>
</dbReference>
<dbReference type="SUPFAM" id="SSF51206">
    <property type="entry name" value="cAMP-binding domain-like"/>
    <property type="match status" value="3"/>
</dbReference>
<keyword evidence="3" id="KW-0808">Transferase</keyword>
<feature type="region of interest" description="Disordered" evidence="1">
    <location>
        <begin position="1"/>
        <end position="20"/>
    </location>
</feature>
<dbReference type="EMBL" id="LSRX01000555">
    <property type="protein sequence ID" value="OLP94131.1"/>
    <property type="molecule type" value="Genomic_DNA"/>
</dbReference>
<dbReference type="GO" id="GO:0016301">
    <property type="term" value="F:kinase activity"/>
    <property type="evidence" value="ECO:0007669"/>
    <property type="project" value="UniProtKB-KW"/>
</dbReference>
<dbReference type="Gene3D" id="2.60.120.10">
    <property type="entry name" value="Jelly Rolls"/>
    <property type="match status" value="3"/>
</dbReference>
<dbReference type="GO" id="GO:0005829">
    <property type="term" value="C:cytosol"/>
    <property type="evidence" value="ECO:0007669"/>
    <property type="project" value="TreeGrafter"/>
</dbReference>